<dbReference type="CDD" id="cd24010">
    <property type="entry name" value="ASKHA_NBD_AcK_PK"/>
    <property type="match status" value="1"/>
</dbReference>
<dbReference type="NCBIfam" id="TIGR00016">
    <property type="entry name" value="ackA"/>
    <property type="match status" value="1"/>
</dbReference>
<evidence type="ECO:0000256" key="7">
    <source>
        <dbReference type="HAMAP-Rule" id="MF_00020"/>
    </source>
</evidence>
<proteinExistence type="inferred from homology"/>
<dbReference type="PRINTS" id="PR00471">
    <property type="entry name" value="ACETATEKNASE"/>
</dbReference>
<dbReference type="GO" id="GO:0000287">
    <property type="term" value="F:magnesium ion binding"/>
    <property type="evidence" value="ECO:0007669"/>
    <property type="project" value="UniProtKB-UniRule"/>
</dbReference>
<feature type="binding site" evidence="7">
    <location>
        <position position="7"/>
    </location>
    <ligand>
        <name>Mg(2+)</name>
        <dbReference type="ChEBI" id="CHEBI:18420"/>
    </ligand>
</feature>
<dbReference type="OrthoDB" id="9802453at2"/>
<feature type="binding site" evidence="7">
    <location>
        <position position="14"/>
    </location>
    <ligand>
        <name>ATP</name>
        <dbReference type="ChEBI" id="CHEBI:30616"/>
    </ligand>
</feature>
<evidence type="ECO:0000313" key="10">
    <source>
        <dbReference type="Proteomes" id="UP000012063"/>
    </source>
</evidence>
<dbReference type="EMBL" id="CAUI01000005">
    <property type="protein sequence ID" value="CCU77876.1"/>
    <property type="molecule type" value="Genomic_DNA"/>
</dbReference>
<keyword evidence="4 7" id="KW-0547">Nucleotide-binding</keyword>
<comment type="subunit">
    <text evidence="7">Homodimer.</text>
</comment>
<dbReference type="SUPFAM" id="SSF53067">
    <property type="entry name" value="Actin-like ATPase domain"/>
    <property type="match status" value="2"/>
</dbReference>
<keyword evidence="7" id="KW-0479">Metal-binding</keyword>
<feature type="binding site" evidence="7">
    <location>
        <begin position="331"/>
        <end position="335"/>
    </location>
    <ligand>
        <name>ATP</name>
        <dbReference type="ChEBI" id="CHEBI:30616"/>
    </ligand>
</feature>
<keyword evidence="10" id="KW-1185">Reference proteome</keyword>
<dbReference type="AlphaFoldDB" id="M5EAW4"/>
<comment type="subcellular location">
    <subcellularLocation>
        <location evidence="7">Cytoplasm</location>
    </subcellularLocation>
</comment>
<evidence type="ECO:0000256" key="1">
    <source>
        <dbReference type="ARBA" id="ARBA00008748"/>
    </source>
</evidence>
<dbReference type="Proteomes" id="UP000012063">
    <property type="component" value="Unassembled WGS sequence"/>
</dbReference>
<dbReference type="HAMAP" id="MF_00020">
    <property type="entry name" value="Acetate_kinase"/>
    <property type="match status" value="1"/>
</dbReference>
<evidence type="ECO:0000256" key="8">
    <source>
        <dbReference type="RuleBase" id="RU003835"/>
    </source>
</evidence>
<dbReference type="GO" id="GO:0006085">
    <property type="term" value="P:acetyl-CoA biosynthetic process"/>
    <property type="evidence" value="ECO:0007669"/>
    <property type="project" value="UniProtKB-UniRule"/>
</dbReference>
<comment type="catalytic activity">
    <reaction evidence="7">
        <text>acetate + ATP = acetyl phosphate + ADP</text>
        <dbReference type="Rhea" id="RHEA:11352"/>
        <dbReference type="ChEBI" id="CHEBI:22191"/>
        <dbReference type="ChEBI" id="CHEBI:30089"/>
        <dbReference type="ChEBI" id="CHEBI:30616"/>
        <dbReference type="ChEBI" id="CHEBI:456216"/>
        <dbReference type="EC" id="2.7.2.1"/>
    </reaction>
</comment>
<accession>M5EAW4</accession>
<gene>
    <name evidence="7" type="primary">ackA</name>
    <name evidence="9" type="ORF">HSACCH_00241</name>
</gene>
<evidence type="ECO:0000313" key="9">
    <source>
        <dbReference type="EMBL" id="CCU77876.1"/>
    </source>
</evidence>
<dbReference type="eggNOG" id="COG0282">
    <property type="taxonomic scope" value="Bacteria"/>
</dbReference>
<dbReference type="InterPro" id="IPR023865">
    <property type="entry name" value="Aliphatic_acid_kinase_CS"/>
</dbReference>
<evidence type="ECO:0000256" key="2">
    <source>
        <dbReference type="ARBA" id="ARBA00022490"/>
    </source>
</evidence>
<comment type="function">
    <text evidence="7">Catalyzes the formation of acetyl phosphate from acetate and ATP. Can also catalyze the reverse reaction.</text>
</comment>
<dbReference type="PANTHER" id="PTHR21060">
    <property type="entry name" value="ACETATE KINASE"/>
    <property type="match status" value="1"/>
</dbReference>
<feature type="active site" description="Proton donor/acceptor" evidence="7">
    <location>
        <position position="148"/>
    </location>
</feature>
<keyword evidence="2 7" id="KW-0963">Cytoplasm</keyword>
<dbReference type="EC" id="2.7.2.1" evidence="7"/>
<feature type="binding site" evidence="7">
    <location>
        <position position="91"/>
    </location>
    <ligand>
        <name>substrate</name>
    </ligand>
</feature>
<comment type="cofactor">
    <cofactor evidence="7">
        <name>Mg(2+)</name>
        <dbReference type="ChEBI" id="CHEBI:18420"/>
    </cofactor>
    <cofactor evidence="7">
        <name>Mn(2+)</name>
        <dbReference type="ChEBI" id="CHEBI:29035"/>
    </cofactor>
    <text evidence="7">Mg(2+). Can also accept Mn(2+).</text>
</comment>
<evidence type="ECO:0000256" key="5">
    <source>
        <dbReference type="ARBA" id="ARBA00022777"/>
    </source>
</evidence>
<dbReference type="RefSeq" id="WP_005487256.1">
    <property type="nucleotide sequence ID" value="NZ_CAUI01000005.1"/>
</dbReference>
<keyword evidence="5 7" id="KW-0418">Kinase</keyword>
<comment type="pathway">
    <text evidence="7">Metabolic intermediate biosynthesis; acetyl-CoA biosynthesis; acetyl-CoA from acetate: step 1/2.</text>
</comment>
<dbReference type="InterPro" id="IPR043129">
    <property type="entry name" value="ATPase_NBD"/>
</dbReference>
<sequence length="399" mass="44273">MKIFVINCGSSSLKYKLFDMRDEDVLAEGIIERIGIENSFLQYETKEGTDIKIEHEIPTHKEGIELLIETLLSDEHGVLKDMDEIKAVGHRVAHGGEKFAHSTLIDDEVMKKIEDISDLAPLHNPANLMGIEVCKELMSETSQVAVFDTAFHQTMPEEAYTYALPYEYYEKYGVRRYGFHGTSHGYVARRAAEMMDKDFEDLKIVTCHLGNGASIAAVKNGQSVDTSMGFTPLEGLVMGTRCGDIDPAIIPFIMDKEDMTTSEIDGVLNKESGLYGVSGVSSDMRDIEEAADNGNNQARVALDIFNYRVKKYIGSYSAAMGRIDAVVFTAGIGENAIETREEILSGLEYMGIELDKEANDCRGKEQIISTSDSRVKAIVIPTNEELVIAKDTEEILGRY</sequence>
<feature type="binding site" evidence="7">
    <location>
        <begin position="208"/>
        <end position="212"/>
    </location>
    <ligand>
        <name>ATP</name>
        <dbReference type="ChEBI" id="CHEBI:30616"/>
    </ligand>
</feature>
<comment type="similarity">
    <text evidence="1 7 8">Belongs to the acetokinase family.</text>
</comment>
<dbReference type="PANTHER" id="PTHR21060:SF15">
    <property type="entry name" value="ACETATE KINASE-RELATED"/>
    <property type="match status" value="1"/>
</dbReference>
<dbReference type="PROSITE" id="PS01076">
    <property type="entry name" value="ACETATE_KINASE_2"/>
    <property type="match status" value="1"/>
</dbReference>
<name>M5EAW4_9FIRM</name>
<dbReference type="InParanoid" id="M5EAW4"/>
<dbReference type="UniPathway" id="UPA00340">
    <property type="reaction ID" value="UER00458"/>
</dbReference>
<keyword evidence="7" id="KW-0460">Magnesium</keyword>
<dbReference type="FunCoup" id="M5EAW4">
    <property type="interactions" value="367"/>
</dbReference>
<protein>
    <recommendedName>
        <fullName evidence="7">Acetate kinase</fullName>
        <ecNumber evidence="7">2.7.2.1</ecNumber>
    </recommendedName>
    <alternativeName>
        <fullName evidence="7">Acetokinase</fullName>
    </alternativeName>
</protein>
<dbReference type="Gene3D" id="3.30.420.40">
    <property type="match status" value="2"/>
</dbReference>
<dbReference type="GO" id="GO:0008776">
    <property type="term" value="F:acetate kinase activity"/>
    <property type="evidence" value="ECO:0007669"/>
    <property type="project" value="UniProtKB-UniRule"/>
</dbReference>
<dbReference type="STRING" id="1293054.HSACCH_00241"/>
<evidence type="ECO:0000256" key="4">
    <source>
        <dbReference type="ARBA" id="ARBA00022741"/>
    </source>
</evidence>
<reference evidence="10" key="1">
    <citation type="journal article" date="2013" name="Genome Announc.">
        <title>Genome Sequence of Halanaerobium saccharolyticum subsp. saccharolyticum Strain DSM 6643T, a Halophilic Hydrogen-Producing Bacterium.</title>
        <authorList>
            <person name="Kivisto A."/>
            <person name="Larjo A."/>
            <person name="Ciranna A."/>
            <person name="Santala V."/>
            <person name="Roos C."/>
            <person name="Karp M."/>
        </authorList>
    </citation>
    <scope>NUCLEOTIDE SEQUENCE [LARGE SCALE GENOMIC DNA]</scope>
    <source>
        <strain evidence="10">DSM 6643</strain>
    </source>
</reference>
<keyword evidence="3 7" id="KW-0808">Transferase</keyword>
<feature type="binding site" evidence="7">
    <location>
        <position position="384"/>
    </location>
    <ligand>
        <name>Mg(2+)</name>
        <dbReference type="ChEBI" id="CHEBI:18420"/>
    </ligand>
</feature>
<dbReference type="GO" id="GO:0005737">
    <property type="term" value="C:cytoplasm"/>
    <property type="evidence" value="ECO:0007669"/>
    <property type="project" value="UniProtKB-SubCell"/>
</dbReference>
<dbReference type="Pfam" id="PF00871">
    <property type="entry name" value="Acetate_kinase"/>
    <property type="match status" value="1"/>
</dbReference>
<organism evidence="9 10">
    <name type="scientific">Halanaerobium saccharolyticum subsp. saccharolyticum DSM 6643</name>
    <dbReference type="NCBI Taxonomy" id="1293054"/>
    <lineage>
        <taxon>Bacteria</taxon>
        <taxon>Bacillati</taxon>
        <taxon>Bacillota</taxon>
        <taxon>Clostridia</taxon>
        <taxon>Halanaerobiales</taxon>
        <taxon>Halanaerobiaceae</taxon>
        <taxon>Halanaerobium</taxon>
    </lineage>
</organism>
<evidence type="ECO:0000256" key="6">
    <source>
        <dbReference type="ARBA" id="ARBA00022840"/>
    </source>
</evidence>
<feature type="site" description="Transition state stabilizer" evidence="7">
    <location>
        <position position="241"/>
    </location>
</feature>
<comment type="caution">
    <text evidence="9">The sequence shown here is derived from an EMBL/GenBank/DDBJ whole genome shotgun (WGS) entry which is preliminary data.</text>
</comment>
<dbReference type="GO" id="GO:0006083">
    <property type="term" value="P:acetate metabolic process"/>
    <property type="evidence" value="ECO:0007669"/>
    <property type="project" value="TreeGrafter"/>
</dbReference>
<dbReference type="GO" id="GO:0005524">
    <property type="term" value="F:ATP binding"/>
    <property type="evidence" value="ECO:0007669"/>
    <property type="project" value="UniProtKB-KW"/>
</dbReference>
<dbReference type="InterPro" id="IPR000890">
    <property type="entry name" value="Aliphatic_acid_kin_short-chain"/>
</dbReference>
<feature type="site" description="Transition state stabilizer" evidence="7">
    <location>
        <position position="180"/>
    </location>
</feature>
<dbReference type="InterPro" id="IPR004372">
    <property type="entry name" value="Ac/propionate_kinase"/>
</dbReference>
<dbReference type="PIRSF" id="PIRSF000722">
    <property type="entry name" value="Acetate_prop_kin"/>
    <property type="match status" value="1"/>
</dbReference>
<keyword evidence="6 7" id="KW-0067">ATP-binding</keyword>
<evidence type="ECO:0000256" key="3">
    <source>
        <dbReference type="ARBA" id="ARBA00022679"/>
    </source>
</evidence>
<feature type="binding site" evidence="7">
    <location>
        <begin position="283"/>
        <end position="285"/>
    </location>
    <ligand>
        <name>ATP</name>
        <dbReference type="ChEBI" id="CHEBI:30616"/>
    </ligand>
</feature>